<evidence type="ECO:0008006" key="5">
    <source>
        <dbReference type="Google" id="ProtNLM"/>
    </source>
</evidence>
<feature type="domain" description="Tripeptidyl-peptidase II galactose-binding" evidence="2">
    <location>
        <begin position="17"/>
        <end position="101"/>
    </location>
</feature>
<proteinExistence type="predicted"/>
<dbReference type="InterPro" id="IPR048384">
    <property type="entry name" value="TPPII_GBD"/>
</dbReference>
<dbReference type="Proteomes" id="UP000593564">
    <property type="component" value="Unassembled WGS sequence"/>
</dbReference>
<name>A0A7J7HWF5_CAMSI</name>
<evidence type="ECO:0000313" key="3">
    <source>
        <dbReference type="EMBL" id="KAF5956258.1"/>
    </source>
</evidence>
<sequence>MAVKNRPALLSFSGMTFLPGHIERKYIKVPIGASWVEATLRTSGFDTARRFFVDTVQISPLQRPMKWESVITFSCPSAKSFAFPVEGGRTMELVIAQFWSSGIGSHEATVVEFEIGFHGININKEEVVLDGSDAPARIDAEALLSSEKLAPAAILSKIRTPYRPIDAKLCTLPTDRDKLPSGKQILALTLTYKFKLEDGAEVKPQIPLLNNRIYDNKFESQFYMISDSNKRVYTMGDVYPNSTKLPKGEYNLQLYLRHDNVQYLEKMKPLVLFIERNLEDKEIIRLSFYSQPDGPVMGNGSFKSSVLVPGVKEAFYVGPPTKDKLPKNSPEGSVLLGAISYGKLSFGIQEEGKNPQKNPVSYQISYQVPPNKLDEDKGKGCNTACTKGVSERLEEEVRDAKIRVLASLKQGTAEECLEWKKLSSSLKSEYPKYTPLLAKILEGLLSQNNVEDKIPHLEEVISNANTVSCVLIFHVLTSTKEGFELIVFSSIFICWELEPSDPVVFNLLLS</sequence>
<keyword evidence="4" id="KW-1185">Reference proteome</keyword>
<reference evidence="4" key="1">
    <citation type="journal article" date="2020" name="Nat. Commun.">
        <title>Genome assembly of wild tea tree DASZ reveals pedigree and selection history of tea varieties.</title>
        <authorList>
            <person name="Zhang W."/>
            <person name="Zhang Y."/>
            <person name="Qiu H."/>
            <person name="Guo Y."/>
            <person name="Wan H."/>
            <person name="Zhang X."/>
            <person name="Scossa F."/>
            <person name="Alseekh S."/>
            <person name="Zhang Q."/>
            <person name="Wang P."/>
            <person name="Xu L."/>
            <person name="Schmidt M.H."/>
            <person name="Jia X."/>
            <person name="Li D."/>
            <person name="Zhu A."/>
            <person name="Guo F."/>
            <person name="Chen W."/>
            <person name="Ni D."/>
            <person name="Usadel B."/>
            <person name="Fernie A.R."/>
            <person name="Wen W."/>
        </authorList>
    </citation>
    <scope>NUCLEOTIDE SEQUENCE [LARGE SCALE GENOMIC DNA]</scope>
    <source>
        <strain evidence="4">cv. G240</strain>
    </source>
</reference>
<dbReference type="Pfam" id="PF21316">
    <property type="entry name" value="TPPII_GBD"/>
    <property type="match status" value="1"/>
</dbReference>
<reference evidence="3 4" key="2">
    <citation type="submission" date="2020-07" db="EMBL/GenBank/DDBJ databases">
        <title>Genome assembly of wild tea tree DASZ reveals pedigree and selection history of tea varieties.</title>
        <authorList>
            <person name="Zhang W."/>
        </authorList>
    </citation>
    <scope>NUCLEOTIDE SEQUENCE [LARGE SCALE GENOMIC DNA]</scope>
    <source>
        <strain evidence="4">cv. G240</strain>
        <tissue evidence="3">Leaf</tissue>
    </source>
</reference>
<dbReference type="AlphaFoldDB" id="A0A7J7HWF5"/>
<dbReference type="Gene3D" id="1.25.40.710">
    <property type="match status" value="1"/>
</dbReference>
<accession>A0A7J7HWF5</accession>
<dbReference type="EMBL" id="JACBKZ010000002">
    <property type="protein sequence ID" value="KAF5956258.1"/>
    <property type="molecule type" value="Genomic_DNA"/>
</dbReference>
<dbReference type="InterPro" id="IPR022229">
    <property type="entry name" value="TPPII_Ig-like-2"/>
</dbReference>
<evidence type="ECO:0000313" key="4">
    <source>
        <dbReference type="Proteomes" id="UP000593564"/>
    </source>
</evidence>
<evidence type="ECO:0000259" key="2">
    <source>
        <dbReference type="Pfam" id="PF21316"/>
    </source>
</evidence>
<organism evidence="3 4">
    <name type="scientific">Camellia sinensis</name>
    <name type="common">Tea plant</name>
    <name type="synonym">Thea sinensis</name>
    <dbReference type="NCBI Taxonomy" id="4442"/>
    <lineage>
        <taxon>Eukaryota</taxon>
        <taxon>Viridiplantae</taxon>
        <taxon>Streptophyta</taxon>
        <taxon>Embryophyta</taxon>
        <taxon>Tracheophyta</taxon>
        <taxon>Spermatophyta</taxon>
        <taxon>Magnoliopsida</taxon>
        <taxon>eudicotyledons</taxon>
        <taxon>Gunneridae</taxon>
        <taxon>Pentapetalae</taxon>
        <taxon>asterids</taxon>
        <taxon>Ericales</taxon>
        <taxon>Theaceae</taxon>
        <taxon>Camellia</taxon>
    </lineage>
</organism>
<gene>
    <name evidence="3" type="ORF">HYC85_003483</name>
</gene>
<dbReference type="InterPro" id="IPR046939">
    <property type="entry name" value="TPPII_C_sf"/>
</dbReference>
<evidence type="ECO:0000259" key="1">
    <source>
        <dbReference type="Pfam" id="PF12580"/>
    </source>
</evidence>
<protein>
    <recommendedName>
        <fullName evidence="5">Tripeptidyl peptidase II Ig-like domain-containing protein</fullName>
    </recommendedName>
</protein>
<dbReference type="Pfam" id="PF12580">
    <property type="entry name" value="TPPII"/>
    <property type="match status" value="1"/>
</dbReference>
<feature type="domain" description="Tripeptidyl peptidase II second Ig-like" evidence="1">
    <location>
        <begin position="143"/>
        <end position="328"/>
    </location>
</feature>
<comment type="caution">
    <text evidence="3">The sequence shown here is derived from an EMBL/GenBank/DDBJ whole genome shotgun (WGS) entry which is preliminary data.</text>
</comment>